<dbReference type="EMBL" id="KL197750">
    <property type="protein sequence ID" value="KDQ51279.1"/>
    <property type="molecule type" value="Genomic_DNA"/>
</dbReference>
<keyword evidence="2" id="KW-1133">Transmembrane helix</keyword>
<evidence type="ECO:0000256" key="2">
    <source>
        <dbReference type="SAM" id="Phobius"/>
    </source>
</evidence>
<dbReference type="AlphaFoldDB" id="A0A067P912"/>
<proteinExistence type="predicted"/>
<evidence type="ECO:0000256" key="1">
    <source>
        <dbReference type="SAM" id="MobiDB-lite"/>
    </source>
</evidence>
<protein>
    <submittedName>
        <fullName evidence="3">Uncharacterized protein</fullName>
    </submittedName>
</protein>
<feature type="transmembrane region" description="Helical" evidence="2">
    <location>
        <begin position="121"/>
        <end position="144"/>
    </location>
</feature>
<feature type="compositionally biased region" description="Polar residues" evidence="1">
    <location>
        <begin position="251"/>
        <end position="267"/>
    </location>
</feature>
<feature type="transmembrane region" description="Helical" evidence="2">
    <location>
        <begin position="76"/>
        <end position="100"/>
    </location>
</feature>
<name>A0A067P912_9AGAM</name>
<gene>
    <name evidence="3" type="ORF">JAAARDRAFT_199306</name>
</gene>
<feature type="transmembrane region" description="Helical" evidence="2">
    <location>
        <begin position="156"/>
        <end position="180"/>
    </location>
</feature>
<sequence>MAEMHGEWCDRALKIERVCVEAGFSSREHELRERLKPWEDLRSKLKDRMGRVTNTSPQGLAASAVFLTFNRQISPLAFAAAVSSLFLSMMAIFSGTAVAWKVHDMPIWDLKFCAAHHRRAAGFTFALPPTLLIWSALSFVVMILDTVWSRKAPATFALVIFLLRSPGLWGAYALVGSIIVGKNIDTRDQNLDYYFVGEFDRIWNQVMMGYIFIPMVDLQELRTRTAGHDSNNKPAHPPTPIPQPTDAPHGTDTTPSPQVTLPASPSASGPLVDAISMV</sequence>
<reference evidence="4" key="1">
    <citation type="journal article" date="2014" name="Proc. Natl. Acad. Sci. U.S.A.">
        <title>Extensive sampling of basidiomycete genomes demonstrates inadequacy of the white-rot/brown-rot paradigm for wood decay fungi.</title>
        <authorList>
            <person name="Riley R."/>
            <person name="Salamov A.A."/>
            <person name="Brown D.W."/>
            <person name="Nagy L.G."/>
            <person name="Floudas D."/>
            <person name="Held B.W."/>
            <person name="Levasseur A."/>
            <person name="Lombard V."/>
            <person name="Morin E."/>
            <person name="Otillar R."/>
            <person name="Lindquist E.A."/>
            <person name="Sun H."/>
            <person name="LaButti K.M."/>
            <person name="Schmutz J."/>
            <person name="Jabbour D."/>
            <person name="Luo H."/>
            <person name="Baker S.E."/>
            <person name="Pisabarro A.G."/>
            <person name="Walton J.D."/>
            <person name="Blanchette R.A."/>
            <person name="Henrissat B."/>
            <person name="Martin F."/>
            <person name="Cullen D."/>
            <person name="Hibbett D.S."/>
            <person name="Grigoriev I.V."/>
        </authorList>
    </citation>
    <scope>NUCLEOTIDE SEQUENCE [LARGE SCALE GENOMIC DNA]</scope>
    <source>
        <strain evidence="4">MUCL 33604</strain>
    </source>
</reference>
<organism evidence="3 4">
    <name type="scientific">Jaapia argillacea MUCL 33604</name>
    <dbReference type="NCBI Taxonomy" id="933084"/>
    <lineage>
        <taxon>Eukaryota</taxon>
        <taxon>Fungi</taxon>
        <taxon>Dikarya</taxon>
        <taxon>Basidiomycota</taxon>
        <taxon>Agaricomycotina</taxon>
        <taxon>Agaricomycetes</taxon>
        <taxon>Agaricomycetidae</taxon>
        <taxon>Jaapiales</taxon>
        <taxon>Jaapiaceae</taxon>
        <taxon>Jaapia</taxon>
    </lineage>
</organism>
<feature type="region of interest" description="Disordered" evidence="1">
    <location>
        <begin position="226"/>
        <end position="269"/>
    </location>
</feature>
<accession>A0A067P912</accession>
<dbReference type="OrthoDB" id="10586234at2759"/>
<keyword evidence="4" id="KW-1185">Reference proteome</keyword>
<evidence type="ECO:0000313" key="4">
    <source>
        <dbReference type="Proteomes" id="UP000027265"/>
    </source>
</evidence>
<dbReference type="InParanoid" id="A0A067P912"/>
<evidence type="ECO:0000313" key="3">
    <source>
        <dbReference type="EMBL" id="KDQ51279.1"/>
    </source>
</evidence>
<dbReference type="Proteomes" id="UP000027265">
    <property type="component" value="Unassembled WGS sequence"/>
</dbReference>
<keyword evidence="2" id="KW-0812">Transmembrane</keyword>
<feature type="compositionally biased region" description="Pro residues" evidence="1">
    <location>
        <begin position="235"/>
        <end position="245"/>
    </location>
</feature>
<dbReference type="HOGENOM" id="CLU_1001386_0_0_1"/>
<keyword evidence="2" id="KW-0472">Membrane</keyword>